<comment type="caution">
    <text evidence="4">The sequence shown here is derived from an EMBL/GenBank/DDBJ whole genome shotgun (WGS) entry which is preliminary data.</text>
</comment>
<accession>A0A0H2PZ90</accession>
<feature type="transmembrane region" description="Helical" evidence="1">
    <location>
        <begin position="7"/>
        <end position="29"/>
    </location>
</feature>
<evidence type="ECO:0000313" key="3">
    <source>
        <dbReference type="EMBL" id="MDZ5597558.1"/>
    </source>
</evidence>
<dbReference type="SUPFAM" id="SSF55469">
    <property type="entry name" value="FMN-dependent nitroreductase-like"/>
    <property type="match status" value="1"/>
</dbReference>
<keyword evidence="1" id="KW-1133">Transmembrane helix</keyword>
<evidence type="ECO:0000313" key="4">
    <source>
        <dbReference type="EMBL" id="OUQ10682.1"/>
    </source>
</evidence>
<dbReference type="Proteomes" id="UP000196074">
    <property type="component" value="Unassembled WGS sequence"/>
</dbReference>
<keyword evidence="1" id="KW-0472">Membrane</keyword>
<dbReference type="RefSeq" id="WP_016251445.1">
    <property type="nucleotide sequence ID" value="NZ_CP010060.1"/>
</dbReference>
<dbReference type="Proteomes" id="UP001290582">
    <property type="component" value="Unassembled WGS sequence"/>
</dbReference>
<feature type="domain" description="VanZ-like" evidence="2">
    <location>
        <begin position="82"/>
        <end position="185"/>
    </location>
</feature>
<dbReference type="AlphaFoldDB" id="A0A0H2PZ90"/>
<feature type="transmembrane region" description="Helical" evidence="1">
    <location>
        <begin position="141"/>
        <end position="163"/>
    </location>
</feature>
<dbReference type="EMBL" id="JAXOGL010000005">
    <property type="protein sequence ID" value="MDZ5597558.1"/>
    <property type="molecule type" value="Genomic_DNA"/>
</dbReference>
<dbReference type="GO" id="GO:0016491">
    <property type="term" value="F:oxidoreductase activity"/>
    <property type="evidence" value="ECO:0007669"/>
    <property type="project" value="InterPro"/>
</dbReference>
<reference evidence="4" key="2">
    <citation type="journal article" date="2018" name="BMC Genomics">
        <title>Whole genome sequencing and function prediction of 133 gut anaerobes isolated from chicken caecum in pure cultures.</title>
        <authorList>
            <person name="Medvecky M."/>
            <person name="Cejkova D."/>
            <person name="Polansky O."/>
            <person name="Karasova D."/>
            <person name="Kubasova T."/>
            <person name="Cizek A."/>
            <person name="Rychlik I."/>
        </authorList>
    </citation>
    <scope>NUCLEOTIDE SEQUENCE</scope>
    <source>
        <strain evidence="4">An144</strain>
    </source>
</reference>
<reference evidence="5" key="1">
    <citation type="submission" date="2017-04" db="EMBL/GenBank/DDBJ databases">
        <title>Function of individual gut microbiota members based on whole genome sequencing of pure cultures obtained from chicken caecum.</title>
        <authorList>
            <person name="Medvecky M."/>
            <person name="Cejkova D."/>
            <person name="Polansky O."/>
            <person name="Karasova D."/>
            <person name="Kubasova T."/>
            <person name="Cizek A."/>
            <person name="Rychlik I."/>
        </authorList>
    </citation>
    <scope>NUCLEOTIDE SEQUENCE [LARGE SCALE GENOMIC DNA]</scope>
    <source>
        <strain evidence="5">An144</strain>
    </source>
</reference>
<sequence>MKKLFALFFLGVFSFLAGFLLINWIAYPVLNSYPHLSSAMARFAYTKEFLIGFVTLSMWLFFVQLIFQKFTVIYTYLFYSVYLFLLFIVLFAKARNYHSYSFDLFDFAVHNKRVLLEAALNVIYFIPLGILFSFKSRFWEFCLISVLFICGVETIQYVFYVGTFAVSDIMLNLIGCLIGRLLQRFFPLLWHDTAKTLERI</sequence>
<gene>
    <name evidence="4" type="ORF">B5E88_05610</name>
    <name evidence="3" type="ORF">U1294_04855</name>
</gene>
<reference evidence="3" key="3">
    <citation type="submission" date="2023-12" db="EMBL/GenBank/DDBJ databases">
        <title>Molecular genomic analyses of Enterococcus cecorum from sepsis oubreaks in broilers.</title>
        <authorList>
            <person name="Rhoads D."/>
            <person name="Alrubaye A."/>
        </authorList>
    </citation>
    <scope>NUCLEOTIDE SEQUENCE</scope>
    <source>
        <strain evidence="3">1755</strain>
    </source>
</reference>
<organism evidence="4 5">
    <name type="scientific">Enterococcus cecorum</name>
    <dbReference type="NCBI Taxonomy" id="44008"/>
    <lineage>
        <taxon>Bacteria</taxon>
        <taxon>Bacillati</taxon>
        <taxon>Bacillota</taxon>
        <taxon>Bacilli</taxon>
        <taxon>Lactobacillales</taxon>
        <taxon>Enterococcaceae</taxon>
        <taxon>Enterococcus</taxon>
    </lineage>
</organism>
<dbReference type="EMBL" id="NFLC01000008">
    <property type="protein sequence ID" value="OUQ10682.1"/>
    <property type="molecule type" value="Genomic_DNA"/>
</dbReference>
<evidence type="ECO:0000259" key="2">
    <source>
        <dbReference type="Pfam" id="PF04892"/>
    </source>
</evidence>
<dbReference type="InterPro" id="IPR006976">
    <property type="entry name" value="VanZ-like"/>
</dbReference>
<proteinExistence type="predicted"/>
<name>A0A0H2PZ90_9ENTE</name>
<feature type="transmembrane region" description="Helical" evidence="1">
    <location>
        <begin position="74"/>
        <end position="94"/>
    </location>
</feature>
<evidence type="ECO:0000313" key="5">
    <source>
        <dbReference type="Proteomes" id="UP000196074"/>
    </source>
</evidence>
<dbReference type="InterPro" id="IPR000415">
    <property type="entry name" value="Nitroreductase-like"/>
</dbReference>
<evidence type="ECO:0000256" key="1">
    <source>
        <dbReference type="SAM" id="Phobius"/>
    </source>
</evidence>
<keyword evidence="1" id="KW-0812">Transmembrane</keyword>
<feature type="transmembrane region" description="Helical" evidence="1">
    <location>
        <begin position="114"/>
        <end position="134"/>
    </location>
</feature>
<protein>
    <submittedName>
        <fullName evidence="4">VanZ family protein</fullName>
    </submittedName>
</protein>
<dbReference type="GeneID" id="60870904"/>
<dbReference type="Pfam" id="PF04892">
    <property type="entry name" value="VanZ"/>
    <property type="match status" value="1"/>
</dbReference>
<feature type="transmembrane region" description="Helical" evidence="1">
    <location>
        <begin position="49"/>
        <end position="67"/>
    </location>
</feature>